<evidence type="ECO:0000313" key="2">
    <source>
        <dbReference type="EMBL" id="SNS50723.1"/>
    </source>
</evidence>
<organism evidence="2 3">
    <name type="scientific">Rhodococcoides kyotonense</name>
    <dbReference type="NCBI Taxonomy" id="398843"/>
    <lineage>
        <taxon>Bacteria</taxon>
        <taxon>Bacillati</taxon>
        <taxon>Actinomycetota</taxon>
        <taxon>Actinomycetes</taxon>
        <taxon>Mycobacteriales</taxon>
        <taxon>Nocardiaceae</taxon>
        <taxon>Rhodococcoides</taxon>
    </lineage>
</organism>
<name>A0A239F367_9NOCA</name>
<dbReference type="GO" id="GO:0004519">
    <property type="term" value="F:endonuclease activity"/>
    <property type="evidence" value="ECO:0007669"/>
    <property type="project" value="UniProtKB-KW"/>
</dbReference>
<dbReference type="EMBL" id="FZOW01000003">
    <property type="protein sequence ID" value="SNS50723.1"/>
    <property type="molecule type" value="Genomic_DNA"/>
</dbReference>
<dbReference type="InterPro" id="IPR002711">
    <property type="entry name" value="HNH"/>
</dbReference>
<gene>
    <name evidence="2" type="ORF">SAMN05421642_10357</name>
</gene>
<accession>A0A239F367</accession>
<dbReference type="GO" id="GO:0008270">
    <property type="term" value="F:zinc ion binding"/>
    <property type="evidence" value="ECO:0007669"/>
    <property type="project" value="InterPro"/>
</dbReference>
<dbReference type="InterPro" id="IPR003615">
    <property type="entry name" value="HNH_nuc"/>
</dbReference>
<dbReference type="CDD" id="cd00085">
    <property type="entry name" value="HNHc"/>
    <property type="match status" value="1"/>
</dbReference>
<reference evidence="3" key="1">
    <citation type="submission" date="2017-06" db="EMBL/GenBank/DDBJ databases">
        <authorList>
            <person name="Varghese N."/>
            <person name="Submissions S."/>
        </authorList>
    </citation>
    <scope>NUCLEOTIDE SEQUENCE [LARGE SCALE GENOMIC DNA]</scope>
    <source>
        <strain evidence="3">JCM 23211</strain>
    </source>
</reference>
<dbReference type="Proteomes" id="UP000198327">
    <property type="component" value="Unassembled WGS sequence"/>
</dbReference>
<feature type="domain" description="HNH nuclease" evidence="1">
    <location>
        <begin position="97"/>
        <end position="159"/>
    </location>
</feature>
<keyword evidence="2" id="KW-0540">Nuclease</keyword>
<dbReference type="Gene3D" id="1.10.30.50">
    <property type="match status" value="1"/>
</dbReference>
<dbReference type="Pfam" id="PF01844">
    <property type="entry name" value="HNH"/>
    <property type="match status" value="1"/>
</dbReference>
<dbReference type="AlphaFoldDB" id="A0A239F367"/>
<protein>
    <submittedName>
        <fullName evidence="2">HNH endonuclease</fullName>
    </submittedName>
</protein>
<keyword evidence="2" id="KW-0255">Endonuclease</keyword>
<dbReference type="GO" id="GO:0003676">
    <property type="term" value="F:nucleic acid binding"/>
    <property type="evidence" value="ECO:0007669"/>
    <property type="project" value="InterPro"/>
</dbReference>
<dbReference type="SMART" id="SM00507">
    <property type="entry name" value="HNHc"/>
    <property type="match status" value="1"/>
</dbReference>
<sequence>MTDNASKAPSSGARVAAFIAQVGLGNKFSKMDMLEAVPGVSQADRRMRDLREMGWVIDNYKVNPSLKPSEYLLREIGIRIDQGEARPKTMRKNITGPKRRRIFERDGHTCQVCGIPAGMEYPNEPGRTAVLTIGHIIPNNDGGSTDDDNLRAECTRCGDQARDITVDPPSAHSVFVRAQHVGSLKEKKRLYGWMAAGRRTLNDTEQVFNDWARLPHAQRLDVMNKLGQQVITEIGD</sequence>
<keyword evidence="2" id="KW-0378">Hydrolase</keyword>
<evidence type="ECO:0000313" key="3">
    <source>
        <dbReference type="Proteomes" id="UP000198327"/>
    </source>
</evidence>
<proteinExistence type="predicted"/>
<dbReference type="RefSeq" id="WP_245865292.1">
    <property type="nucleotide sequence ID" value="NZ_FZOW01000003.1"/>
</dbReference>
<keyword evidence="3" id="KW-1185">Reference proteome</keyword>
<evidence type="ECO:0000259" key="1">
    <source>
        <dbReference type="SMART" id="SM00507"/>
    </source>
</evidence>